<protein>
    <submittedName>
        <fullName evidence="1">Uncharacterized protein</fullName>
    </submittedName>
</protein>
<gene>
    <name evidence="1" type="ORF">VDGE_30179</name>
</gene>
<reference evidence="1 2" key="1">
    <citation type="submission" date="2018-12" db="EMBL/GenBank/DDBJ databases">
        <title>Genome of Verticillium dahliae isolate Getta Getta.</title>
        <authorList>
            <person name="Gardiner D.M."/>
        </authorList>
    </citation>
    <scope>NUCLEOTIDE SEQUENCE [LARGE SCALE GENOMIC DNA]</scope>
    <source>
        <strain evidence="1 2">Getta Getta</strain>
    </source>
</reference>
<dbReference type="EMBL" id="RSDZ01000117">
    <property type="protein sequence ID" value="RXG43138.1"/>
    <property type="molecule type" value="Genomic_DNA"/>
</dbReference>
<evidence type="ECO:0000313" key="2">
    <source>
        <dbReference type="Proteomes" id="UP000288725"/>
    </source>
</evidence>
<dbReference type="Proteomes" id="UP000288725">
    <property type="component" value="Chromosome 4"/>
</dbReference>
<sequence length="85" mass="9448">MLVHPPAIRRREAWTIIISLSQPAPLFETASVESPAGHHKSAVTSSRPFSLSVWNPFENNAHHIFSSTTFDPIIEVVTTSMHNTI</sequence>
<organism evidence="1 2">
    <name type="scientific">Verticillium dahliae</name>
    <name type="common">Verticillium wilt</name>
    <dbReference type="NCBI Taxonomy" id="27337"/>
    <lineage>
        <taxon>Eukaryota</taxon>
        <taxon>Fungi</taxon>
        <taxon>Dikarya</taxon>
        <taxon>Ascomycota</taxon>
        <taxon>Pezizomycotina</taxon>
        <taxon>Sordariomycetes</taxon>
        <taxon>Hypocreomycetidae</taxon>
        <taxon>Glomerellales</taxon>
        <taxon>Plectosphaerellaceae</taxon>
        <taxon>Verticillium</taxon>
    </lineage>
</organism>
<name>A0A444RPT4_VERDA</name>
<comment type="caution">
    <text evidence="1">The sequence shown here is derived from an EMBL/GenBank/DDBJ whole genome shotgun (WGS) entry which is preliminary data.</text>
</comment>
<evidence type="ECO:0000313" key="1">
    <source>
        <dbReference type="EMBL" id="RXG43138.1"/>
    </source>
</evidence>
<accession>A0A444RPT4</accession>
<proteinExistence type="predicted"/>
<dbReference type="AlphaFoldDB" id="A0A444RPT4"/>